<proteinExistence type="predicted"/>
<accession>A0A4Z1P0I0</accession>
<protein>
    <submittedName>
        <fullName evidence="2">Uncharacterized protein</fullName>
    </submittedName>
</protein>
<dbReference type="EMBL" id="SNSC02000009">
    <property type="protein sequence ID" value="TID21240.1"/>
    <property type="molecule type" value="Genomic_DNA"/>
</dbReference>
<dbReference type="STRING" id="86259.A0A4Z1P0I0"/>
<sequence>MKCLKLSHFATLLLVGKQCTIVQAKVIDCRPIYTTPAYYTTEQKNELLNCAANFVNLPWGCAKDNGEQLCGGKYWSSISQYWHSAKDCVNFCSDCVQYGITQGWGGVLCENEKLFAQCKIMYQNKSGCDVDWDPPHARPFSSDPMTIMLDFNSQGCPKPVFAGHNLIRTIQERRTVLGLFFISSVYANSFGRIDHLPWTPYLDECLQLLEDNMELVTDAILIHLIRIQPLCNKVATIPLLIIAHFWEMNLASMVQSEDDGQTASSNNELFSALSTRVSSNNREYLGWHMLRTAL</sequence>
<evidence type="ECO:0000313" key="3">
    <source>
        <dbReference type="Proteomes" id="UP000298493"/>
    </source>
</evidence>
<keyword evidence="1" id="KW-0732">Signal</keyword>
<reference evidence="2 3" key="1">
    <citation type="submission" date="2019-04" db="EMBL/GenBank/DDBJ databases">
        <title>High contiguity whole genome sequence and gene annotation resource for two Venturia nashicola isolates.</title>
        <authorList>
            <person name="Prokchorchik M."/>
            <person name="Won K."/>
            <person name="Lee Y."/>
            <person name="Choi E.D."/>
            <person name="Segonzac C."/>
            <person name="Sohn K.H."/>
        </authorList>
    </citation>
    <scope>NUCLEOTIDE SEQUENCE [LARGE SCALE GENOMIC DNA]</scope>
    <source>
        <strain evidence="2 3">PRI2</strain>
    </source>
</reference>
<gene>
    <name evidence="2" type="ORF">E6O75_ATG04635</name>
</gene>
<comment type="caution">
    <text evidence="2">The sequence shown here is derived from an EMBL/GenBank/DDBJ whole genome shotgun (WGS) entry which is preliminary data.</text>
</comment>
<keyword evidence="3" id="KW-1185">Reference proteome</keyword>
<feature type="chain" id="PRO_5021309255" evidence="1">
    <location>
        <begin position="25"/>
        <end position="294"/>
    </location>
</feature>
<dbReference type="AlphaFoldDB" id="A0A4Z1P0I0"/>
<organism evidence="2 3">
    <name type="scientific">Venturia nashicola</name>
    <dbReference type="NCBI Taxonomy" id="86259"/>
    <lineage>
        <taxon>Eukaryota</taxon>
        <taxon>Fungi</taxon>
        <taxon>Dikarya</taxon>
        <taxon>Ascomycota</taxon>
        <taxon>Pezizomycotina</taxon>
        <taxon>Dothideomycetes</taxon>
        <taxon>Pleosporomycetidae</taxon>
        <taxon>Venturiales</taxon>
        <taxon>Venturiaceae</taxon>
        <taxon>Venturia</taxon>
    </lineage>
</organism>
<feature type="signal peptide" evidence="1">
    <location>
        <begin position="1"/>
        <end position="24"/>
    </location>
</feature>
<name>A0A4Z1P0I0_9PEZI</name>
<dbReference type="Proteomes" id="UP000298493">
    <property type="component" value="Unassembled WGS sequence"/>
</dbReference>
<evidence type="ECO:0000256" key="1">
    <source>
        <dbReference type="SAM" id="SignalP"/>
    </source>
</evidence>
<evidence type="ECO:0000313" key="2">
    <source>
        <dbReference type="EMBL" id="TID21240.1"/>
    </source>
</evidence>